<dbReference type="InterPro" id="IPR046451">
    <property type="entry name" value="HgmA_C"/>
</dbReference>
<dbReference type="GO" id="GO:0004411">
    <property type="term" value="F:homogentisate 1,2-dioxygenase activity"/>
    <property type="evidence" value="ECO:0007669"/>
    <property type="project" value="UniProtKB-UniRule"/>
</dbReference>
<keyword evidence="5 9" id="KW-0223">Dioxygenase</keyword>
<feature type="domain" description="Homogentisate 1,2-dioxygenase C-terminal" evidence="13">
    <location>
        <begin position="302"/>
        <end position="453"/>
    </location>
</feature>
<gene>
    <name evidence="9" type="primary">hmgA</name>
    <name evidence="15" type="ORF">EAS61_38865</name>
</gene>
<dbReference type="InterPro" id="IPR046452">
    <property type="entry name" value="HgmA_N"/>
</dbReference>
<feature type="active site" description="Proton acceptor" evidence="9 11">
    <location>
        <position position="313"/>
    </location>
</feature>
<comment type="caution">
    <text evidence="9">Lacks conserved residue(s) required for the propagation of feature annotation.</text>
</comment>
<evidence type="ECO:0000256" key="7">
    <source>
        <dbReference type="ARBA" id="ARBA00023004"/>
    </source>
</evidence>
<dbReference type="Proteomes" id="UP000290174">
    <property type="component" value="Unassembled WGS sequence"/>
</dbReference>
<evidence type="ECO:0000313" key="15">
    <source>
        <dbReference type="EMBL" id="RXG84447.1"/>
    </source>
</evidence>
<feature type="domain" description="Homogentisate 1,2-dioxygenase N-terminal" evidence="14">
    <location>
        <begin position="31"/>
        <end position="300"/>
    </location>
</feature>
<dbReference type="EC" id="1.13.11.5" evidence="9 10"/>
<dbReference type="UniPathway" id="UPA00139">
    <property type="reaction ID" value="UER00339"/>
</dbReference>
<evidence type="ECO:0000256" key="1">
    <source>
        <dbReference type="ARBA" id="ARBA00001962"/>
    </source>
</evidence>
<dbReference type="InterPro" id="IPR011051">
    <property type="entry name" value="RmlC_Cupin_sf"/>
</dbReference>
<dbReference type="GO" id="GO:0006559">
    <property type="term" value="P:L-phenylalanine catabolic process"/>
    <property type="evidence" value="ECO:0007669"/>
    <property type="project" value="UniProtKB-UniRule"/>
</dbReference>
<dbReference type="PANTHER" id="PTHR11056">
    <property type="entry name" value="HOMOGENTISATE 1,2-DIOXYGENASE"/>
    <property type="match status" value="1"/>
</dbReference>
<accession>A0A4Q0Q649</accession>
<dbReference type="CDD" id="cd07000">
    <property type="entry name" value="cupin_HGO_N"/>
    <property type="match status" value="1"/>
</dbReference>
<keyword evidence="6 9" id="KW-0560">Oxidoreductase</keyword>
<dbReference type="HAMAP" id="MF_00334">
    <property type="entry name" value="Homogentis_dioxygen"/>
    <property type="match status" value="1"/>
</dbReference>
<name>A0A4Q0Q649_9BRAD</name>
<comment type="function">
    <text evidence="9">Involved in the catabolism of homogentisate (2,5-dihydroxyphenylacetate or 2,5-OH-PhAc), a central intermediate in the degradation of phenylalanine and tyrosine. Catalyzes the oxidative ring cleavage of the aromatic ring of homogentisate to yield maleylacetoacetate.</text>
</comment>
<dbReference type="GO" id="GO:0005506">
    <property type="term" value="F:iron ion binding"/>
    <property type="evidence" value="ECO:0007669"/>
    <property type="project" value="UniProtKB-UniRule"/>
</dbReference>
<dbReference type="InterPro" id="IPR022950">
    <property type="entry name" value="Homogentis_dOase_bac"/>
</dbReference>
<proteinExistence type="inferred from homology"/>
<evidence type="ECO:0000256" key="2">
    <source>
        <dbReference type="ARBA" id="ARBA00007757"/>
    </source>
</evidence>
<evidence type="ECO:0000256" key="9">
    <source>
        <dbReference type="HAMAP-Rule" id="MF_00334"/>
    </source>
</evidence>
<dbReference type="GO" id="GO:0006572">
    <property type="term" value="P:L-tyrosine catabolic process"/>
    <property type="evidence" value="ECO:0007669"/>
    <property type="project" value="UniProtKB-UniRule"/>
</dbReference>
<dbReference type="Pfam" id="PF04209">
    <property type="entry name" value="HgmA_C"/>
    <property type="match status" value="1"/>
</dbReference>
<evidence type="ECO:0000256" key="4">
    <source>
        <dbReference type="ARBA" id="ARBA00022878"/>
    </source>
</evidence>
<feature type="binding site" evidence="12">
    <location>
        <position position="362"/>
    </location>
    <ligand>
        <name>Fe cation</name>
        <dbReference type="ChEBI" id="CHEBI:24875"/>
    </ligand>
</feature>
<dbReference type="PANTHER" id="PTHR11056:SF0">
    <property type="entry name" value="HOMOGENTISATE 1,2-DIOXYGENASE"/>
    <property type="match status" value="1"/>
</dbReference>
<protein>
    <recommendedName>
        <fullName evidence="9 10">Homogentisate 1,2-dioxygenase</fullName>
        <shortName evidence="9">HGDO</shortName>
        <ecNumber evidence="9 10">1.13.11.5</ecNumber>
    </recommendedName>
    <alternativeName>
        <fullName evidence="9">Homogentisate oxygenase</fullName>
    </alternativeName>
    <alternativeName>
        <fullName evidence="9">Homogentisic acid oxidase</fullName>
    </alternativeName>
    <alternativeName>
        <fullName evidence="9">Homogentisicase</fullName>
    </alternativeName>
</protein>
<feature type="binding site" evidence="12">
    <location>
        <position position="371"/>
    </location>
    <ligand>
        <name>homogentisate</name>
        <dbReference type="ChEBI" id="CHEBI:16169"/>
    </ligand>
</feature>
<dbReference type="InterPro" id="IPR005708">
    <property type="entry name" value="Homogentis_dOase"/>
</dbReference>
<keyword evidence="3 9" id="KW-0479">Metal-binding</keyword>
<dbReference type="GO" id="GO:0005737">
    <property type="term" value="C:cytoplasm"/>
    <property type="evidence" value="ECO:0007669"/>
    <property type="project" value="TreeGrafter"/>
</dbReference>
<keyword evidence="8 9" id="KW-0585">Phenylalanine catabolism</keyword>
<feature type="binding site" evidence="9 12">
    <location>
        <position position="392"/>
    </location>
    <ligand>
        <name>homogentisate</name>
        <dbReference type="ChEBI" id="CHEBI:16169"/>
    </ligand>
</feature>
<dbReference type="FunFam" id="2.60.120.10:FF:000053">
    <property type="entry name" value="Homogentisate 1,2-dioxygenase"/>
    <property type="match status" value="1"/>
</dbReference>
<comment type="catalytic activity">
    <reaction evidence="9">
        <text>homogentisate + O2 = 4-maleylacetoacetate + H(+)</text>
        <dbReference type="Rhea" id="RHEA:15449"/>
        <dbReference type="ChEBI" id="CHEBI:15378"/>
        <dbReference type="ChEBI" id="CHEBI:15379"/>
        <dbReference type="ChEBI" id="CHEBI:16169"/>
        <dbReference type="ChEBI" id="CHEBI:17105"/>
        <dbReference type="EC" id="1.13.11.5"/>
    </reaction>
</comment>
<evidence type="ECO:0000259" key="13">
    <source>
        <dbReference type="Pfam" id="PF04209"/>
    </source>
</evidence>
<comment type="cofactor">
    <cofactor evidence="1 9 12">
        <name>Fe cation</name>
        <dbReference type="ChEBI" id="CHEBI:24875"/>
    </cofactor>
</comment>
<evidence type="ECO:0000313" key="16">
    <source>
        <dbReference type="Proteomes" id="UP000290174"/>
    </source>
</evidence>
<evidence type="ECO:0000256" key="11">
    <source>
        <dbReference type="PIRSR" id="PIRSR605708-1"/>
    </source>
</evidence>
<evidence type="ECO:0000256" key="6">
    <source>
        <dbReference type="ARBA" id="ARBA00023002"/>
    </source>
</evidence>
<evidence type="ECO:0000256" key="10">
    <source>
        <dbReference type="NCBIfam" id="TIGR01015"/>
    </source>
</evidence>
<dbReference type="EMBL" id="RKMK01000073">
    <property type="protein sequence ID" value="RXG84447.1"/>
    <property type="molecule type" value="Genomic_DNA"/>
</dbReference>
<comment type="subunit">
    <text evidence="9">Hexamer; dimer of trimers.</text>
</comment>
<evidence type="ECO:0000259" key="14">
    <source>
        <dbReference type="Pfam" id="PF20510"/>
    </source>
</evidence>
<dbReference type="Pfam" id="PF20510">
    <property type="entry name" value="HgmA_N"/>
    <property type="match status" value="1"/>
</dbReference>
<reference evidence="15 16" key="1">
    <citation type="submission" date="2018-11" db="EMBL/GenBank/DDBJ databases">
        <title>Bradyrhizobium sp. nov., isolated from effective nodules of peanut in China.</title>
        <authorList>
            <person name="Li Y."/>
        </authorList>
    </citation>
    <scope>NUCLEOTIDE SEQUENCE [LARGE SCALE GENOMIC DNA]</scope>
    <source>
        <strain evidence="15 16">CCBAU 51770</strain>
    </source>
</reference>
<keyword evidence="4 9" id="KW-0828">Tyrosine catabolism</keyword>
<comment type="caution">
    <text evidence="15">The sequence shown here is derived from an EMBL/GenBank/DDBJ whole genome shotgun (WGS) entry which is preliminary data.</text>
</comment>
<evidence type="ECO:0000256" key="8">
    <source>
        <dbReference type="ARBA" id="ARBA00023232"/>
    </source>
</evidence>
<feature type="binding site" evidence="12">
    <location>
        <position position="356"/>
    </location>
    <ligand>
        <name>Fe cation</name>
        <dbReference type="ChEBI" id="CHEBI:24875"/>
    </ligand>
</feature>
<dbReference type="SUPFAM" id="SSF51182">
    <property type="entry name" value="RmlC-like cupins"/>
    <property type="match status" value="1"/>
</dbReference>
<feature type="binding site" evidence="12">
    <location>
        <position position="392"/>
    </location>
    <ligand>
        <name>Fe cation</name>
        <dbReference type="ChEBI" id="CHEBI:24875"/>
    </ligand>
</feature>
<dbReference type="NCBIfam" id="TIGR01015">
    <property type="entry name" value="hmgA"/>
    <property type="match status" value="1"/>
</dbReference>
<dbReference type="Gene3D" id="2.60.120.10">
    <property type="entry name" value="Jelly Rolls"/>
    <property type="match status" value="2"/>
</dbReference>
<keyword evidence="7 9" id="KW-0408">Iron</keyword>
<organism evidence="15 16">
    <name type="scientific">Bradyrhizobium zhanjiangense</name>
    <dbReference type="NCBI Taxonomy" id="1325107"/>
    <lineage>
        <taxon>Bacteria</taxon>
        <taxon>Pseudomonadati</taxon>
        <taxon>Pseudomonadota</taxon>
        <taxon>Alphaproteobacteria</taxon>
        <taxon>Hyphomicrobiales</taxon>
        <taxon>Nitrobacteraceae</taxon>
        <taxon>Bradyrhizobium</taxon>
    </lineage>
</organism>
<dbReference type="AlphaFoldDB" id="A0A4Q0Q649"/>
<dbReference type="InterPro" id="IPR014710">
    <property type="entry name" value="RmlC-like_jellyroll"/>
</dbReference>
<comment type="pathway">
    <text evidence="9">Amino-acid degradation; L-phenylalanine degradation; acetoacetate and fumarate from L-phenylalanine: step 4/6.</text>
</comment>
<evidence type="ECO:0000256" key="12">
    <source>
        <dbReference type="PIRSR" id="PIRSR605708-2"/>
    </source>
</evidence>
<comment type="similarity">
    <text evidence="2 9">Belongs to the homogentisate dioxygenase family.</text>
</comment>
<sequence>MVCPARRRIVMNINTSPDQIVRSSAQVTPGYMSGFGNSFETEALPGALPIGRNSPQRCAYGLYAEQLSGSPFTAPRGTNERSWLYRIRPSVKHSGRFEKIDAALWRSAPCHEYDLPIAQLRWDPTPIPKEEVTFLQGVQTMTTAGDVNTQAGMAAHVYLITKSMVDQHFYNADGELMFVLQQGVLRIVTEFGRIDAEPGEIVVIPRGVKFRVEIPNGPARGYLCENYGGAFTLPERGPIGANCLANARDFLTPVAYYEDKDTPTELYVKWGGSLFKTTLPHSPIDVVAWHGNYAPYKYDLRTFSPVGAISFDHPDPSIFTVLTSPSETAGTANIDFVIFPERWMVADNTFRPPWYHMNIMSEFMGLIYGVYDAKPQGFVPGGISLHNCMLPHGPDRDAFEHASNGELKPVKLTGTMAFMFETRYPQRVTAHAAKSSTLQDDYAECWKGLEKRFDPNSP</sequence>
<evidence type="ECO:0000256" key="3">
    <source>
        <dbReference type="ARBA" id="ARBA00022723"/>
    </source>
</evidence>
<evidence type="ECO:0000256" key="5">
    <source>
        <dbReference type="ARBA" id="ARBA00022964"/>
    </source>
</evidence>